<keyword evidence="1" id="KW-0472">Membrane</keyword>
<accession>A0A0T5ZXB7</accession>
<comment type="caution">
    <text evidence="2">The sequence shown here is derived from an EMBL/GenBank/DDBJ whole genome shotgun (WGS) entry which is preliminary data.</text>
</comment>
<organism evidence="2 3">
    <name type="scientific">candidate division WWE3 bacterium CSP1-7</name>
    <dbReference type="NCBI Taxonomy" id="1576480"/>
    <lineage>
        <taxon>Bacteria</taxon>
        <taxon>Katanobacteria</taxon>
    </lineage>
</organism>
<dbReference type="EMBL" id="LDXK01000003">
    <property type="protein sequence ID" value="KRT67350.1"/>
    <property type="molecule type" value="Genomic_DNA"/>
</dbReference>
<dbReference type="Proteomes" id="UP000051297">
    <property type="component" value="Unassembled WGS sequence"/>
</dbReference>
<sequence length="497" mass="53571">MRKLGIVAGLIAVVAVAAFGIWWFLLNPARGLFPKKTNPLSVTPALSSSKTASKSVGAKGGEVALTTDTADFKLSLPENSVNVAETVKITQITGIEGLPAGAEFVAGVVAEPDGLLLNVSGYLDITLPAAASTESLLGFAYEAGGQNFHYLPVRISGNTARLPLTGFSGYGLIEIPEYQVPPYVPSTTASQAKQYIANIVQDNLREDQPLDGETDRRIINILRGWYNAAVKPGLEAAAGDDSALDQALREYIEWWQLVGFLGYDEDLGKEQAEAEGLIERALTHAADESSRKCVANKDVDQAARLVWLAKIAFLFDAGDPEGIYDKALNCANFELVMTSSISLEGISSSAEARVPLFIDRETLLLEGSGTITESDLVIEGVSCSGAQTYPITVDPTLFSAAGSPGSYDISVPITIDSSGATYTCKNPGSTLTLRNWEWWFDDFDRLHEGESSISERGVTYVIRDWEHVGQNGVFARKVYNRGSTENTTFELIHKPQN</sequence>
<keyword evidence="1" id="KW-1133">Transmembrane helix</keyword>
<feature type="transmembrane region" description="Helical" evidence="1">
    <location>
        <begin position="6"/>
        <end position="26"/>
    </location>
</feature>
<protein>
    <submittedName>
        <fullName evidence="2">Uncharacterized protein</fullName>
    </submittedName>
</protein>
<evidence type="ECO:0000313" key="2">
    <source>
        <dbReference type="EMBL" id="KRT67350.1"/>
    </source>
</evidence>
<dbReference type="AlphaFoldDB" id="A0A0T5ZXB7"/>
<evidence type="ECO:0000256" key="1">
    <source>
        <dbReference type="SAM" id="Phobius"/>
    </source>
</evidence>
<gene>
    <name evidence="2" type="ORF">XU08_C0003G0020</name>
</gene>
<evidence type="ECO:0000313" key="3">
    <source>
        <dbReference type="Proteomes" id="UP000051297"/>
    </source>
</evidence>
<name>A0A0T5ZXB7_UNCKA</name>
<keyword evidence="1" id="KW-0812">Transmembrane</keyword>
<proteinExistence type="predicted"/>
<reference evidence="2 3" key="1">
    <citation type="submission" date="2015-05" db="EMBL/GenBank/DDBJ databases">
        <title>Critical biogeochemical functions in the subsurface are associated with bacteria from new phyla and little studied lineages.</title>
        <authorList>
            <person name="Hug L.A."/>
            <person name="Thomas B.C."/>
            <person name="Sharon I."/>
            <person name="Brown C.T."/>
            <person name="Sharma R."/>
            <person name="Hettich R.L."/>
            <person name="Wilkins M.J."/>
            <person name="Williams K.H."/>
            <person name="Singh A."/>
            <person name="Banfield J.F."/>
        </authorList>
    </citation>
    <scope>NUCLEOTIDE SEQUENCE [LARGE SCALE GENOMIC DNA]</scope>
    <source>
        <strain evidence="2">CSP1-7</strain>
    </source>
</reference>